<dbReference type="GO" id="GO:0031515">
    <property type="term" value="C:tRNA (m1A) methyltransferase complex"/>
    <property type="evidence" value="ECO:0007669"/>
    <property type="project" value="UniProtKB-UniRule"/>
</dbReference>
<reference evidence="7" key="2">
    <citation type="submission" date="2014-02" db="EMBL/GenBank/DDBJ databases">
        <title>Complete DNA sequence of /Kuraishia capsulata/ illustrates novel genomic features among budding yeasts (/Saccharomycotina/).</title>
        <authorList>
            <person name="Morales L."/>
            <person name="Noel B."/>
            <person name="Porcel B."/>
            <person name="Marcet-Houben M."/>
            <person name="Hullo M-F."/>
            <person name="Sacerdot C."/>
            <person name="Tekaia F."/>
            <person name="Leh-Louis V."/>
            <person name="Despons L."/>
            <person name="Khanna V."/>
            <person name="Aury J-M."/>
            <person name="Barbe V."/>
            <person name="Couloux A."/>
            <person name="Labadie K."/>
            <person name="Pelletier E."/>
            <person name="Souciet J-L."/>
            <person name="Boekhout T."/>
            <person name="Gabaldon T."/>
            <person name="Wincker P."/>
            <person name="Dujon B."/>
        </authorList>
    </citation>
    <scope>NUCLEOTIDE SEQUENCE</scope>
    <source>
        <strain evidence="7">CBS 1993</strain>
    </source>
</reference>
<dbReference type="AlphaFoldDB" id="W6MTC7"/>
<gene>
    <name evidence="7" type="ORF">KUCA_T00005666001</name>
</gene>
<organism evidence="7 8">
    <name type="scientific">Kuraishia capsulata CBS 1993</name>
    <dbReference type="NCBI Taxonomy" id="1382522"/>
    <lineage>
        <taxon>Eukaryota</taxon>
        <taxon>Fungi</taxon>
        <taxon>Dikarya</taxon>
        <taxon>Ascomycota</taxon>
        <taxon>Saccharomycotina</taxon>
        <taxon>Pichiomycetes</taxon>
        <taxon>Pichiales</taxon>
        <taxon>Pichiaceae</taxon>
        <taxon>Kuraishia</taxon>
    </lineage>
</organism>
<dbReference type="GO" id="GO:0160107">
    <property type="term" value="F:tRNA (adenine(58)-N1)-methyltransferase activity"/>
    <property type="evidence" value="ECO:0007669"/>
    <property type="project" value="EnsemblFungi"/>
</dbReference>
<keyword evidence="4 6" id="KW-0819">tRNA processing</keyword>
<evidence type="ECO:0000256" key="1">
    <source>
        <dbReference type="ARBA" id="ARBA00004123"/>
    </source>
</evidence>
<evidence type="ECO:0000256" key="6">
    <source>
        <dbReference type="PIRNR" id="PIRNR038170"/>
    </source>
</evidence>
<comment type="similarity">
    <text evidence="2 6">Belongs to the TRM6/GCD10 family.</text>
</comment>
<dbReference type="Pfam" id="PF04189">
    <property type="entry name" value="Gcd10p"/>
    <property type="match status" value="1"/>
</dbReference>
<protein>
    <recommendedName>
        <fullName evidence="3 6">tRNA (adenine(58)-N(1))-methyltransferase non-catalytic subunit TRM6</fullName>
    </recommendedName>
</protein>
<evidence type="ECO:0000313" key="8">
    <source>
        <dbReference type="Proteomes" id="UP000019384"/>
    </source>
</evidence>
<evidence type="ECO:0000256" key="4">
    <source>
        <dbReference type="ARBA" id="ARBA00022694"/>
    </source>
</evidence>
<dbReference type="STRING" id="1382522.W6MTC7"/>
<dbReference type="GO" id="GO:0030488">
    <property type="term" value="P:tRNA methylation"/>
    <property type="evidence" value="ECO:0007669"/>
    <property type="project" value="EnsemblFungi"/>
</dbReference>
<reference evidence="7" key="1">
    <citation type="submission" date="2013-12" db="EMBL/GenBank/DDBJ databases">
        <authorList>
            <person name="Genoscope - CEA"/>
        </authorList>
    </citation>
    <scope>NUCLEOTIDE SEQUENCE</scope>
    <source>
        <strain evidence="7">CBS 1993</strain>
    </source>
</reference>
<dbReference type="GO" id="GO:0005634">
    <property type="term" value="C:nucleus"/>
    <property type="evidence" value="ECO:0007669"/>
    <property type="project" value="UniProtKB-SubCell"/>
</dbReference>
<comment type="function">
    <text evidence="6">Substrate-binding subunit of tRNA (adenine-N1-)-methyltransferase, which catalyzes the formation of N1-methyladenine at position 58 (m1A58) in initiator methionyl-tRNA.</text>
</comment>
<comment type="subcellular location">
    <subcellularLocation>
        <location evidence="1 6">Nucleus</location>
    </subcellularLocation>
</comment>
<keyword evidence="8" id="KW-1185">Reference proteome</keyword>
<evidence type="ECO:0000256" key="3">
    <source>
        <dbReference type="ARBA" id="ARBA00021704"/>
    </source>
</evidence>
<dbReference type="GeneID" id="34523044"/>
<dbReference type="PANTHER" id="PTHR12945">
    <property type="entry name" value="TRANSLATION INITIATION FACTOR EIF3-RELATED"/>
    <property type="match status" value="1"/>
</dbReference>
<name>W6MTC7_9ASCO</name>
<evidence type="ECO:0000313" key="7">
    <source>
        <dbReference type="EMBL" id="CDK29673.1"/>
    </source>
</evidence>
<dbReference type="Proteomes" id="UP000019384">
    <property type="component" value="Unassembled WGS sequence"/>
</dbReference>
<dbReference type="PANTHER" id="PTHR12945:SF0">
    <property type="entry name" value="TRNA (ADENINE(58)-N(1))-METHYLTRANSFERASE NON-CATALYTIC SUBUNIT TRM6"/>
    <property type="match status" value="1"/>
</dbReference>
<proteinExistence type="inferred from homology"/>
<accession>W6MTC7</accession>
<comment type="subunit">
    <text evidence="6">Heterotetramer.</text>
</comment>
<sequence>MSELERAWSVEKTTIRAHARCLVRLPSDQLKIVELRPGGSISLGKFGAFFVDDVLGHKYGQTFEIVDDKKVIPVPGMTYTGSKDAEDDTAAAESADSAVADDLIRLALKSGVNNQEIQDLGAEVQKLSNADIEEMKKQGSSGQIGQAIIDKIIQGHDSFEKKTVFSQQKYLKRKQQKFLRRFTIDYLGASQVLQYYYGKDPGRVLDLSEESLGIMMNYANIMPGGNYLLVDETGGVILYAMLERMQGKGRVTVVHENEHPNHIVLNNSIFSAEAVDDMVKTINILNFFEPEVVVPWKELPEEEIEEYKPSKKQTYFRRKKRALELQTVVEIVKKGNFDGMIYASTLSPSTAVPRFIEKIGGSRPIVVYSPYIEVVSELSHTVSKDLRVLAPSIIATRVRPYQTIPGRIHPLMSMRGGGGYVFWGTRVFPKEGITAIGRGRKKKKLNSEEPVEV</sequence>
<dbReference type="PIRSF" id="PIRSF038170">
    <property type="entry name" value="tRNA_m1A_mtfrase"/>
    <property type="match status" value="1"/>
</dbReference>
<dbReference type="OrthoDB" id="10254665at2759"/>
<dbReference type="RefSeq" id="XP_022461656.1">
    <property type="nucleotide sequence ID" value="XM_022601141.1"/>
</dbReference>
<keyword evidence="5 6" id="KW-0539">Nucleus</keyword>
<evidence type="ECO:0000256" key="5">
    <source>
        <dbReference type="ARBA" id="ARBA00023242"/>
    </source>
</evidence>
<dbReference type="EMBL" id="HG793131">
    <property type="protein sequence ID" value="CDK29673.1"/>
    <property type="molecule type" value="Genomic_DNA"/>
</dbReference>
<dbReference type="HOGENOM" id="CLU_010916_1_1_1"/>
<evidence type="ECO:0000256" key="2">
    <source>
        <dbReference type="ARBA" id="ARBA00008320"/>
    </source>
</evidence>
<dbReference type="InterPro" id="IPR017423">
    <property type="entry name" value="TRM6"/>
</dbReference>